<feature type="domain" description="PKS/mFAS DH" evidence="7">
    <location>
        <begin position="46"/>
        <end position="317"/>
    </location>
</feature>
<dbReference type="SMART" id="SM00822">
    <property type="entry name" value="PKS_KR"/>
    <property type="match status" value="1"/>
</dbReference>
<dbReference type="EMBL" id="RIBZ01000557">
    <property type="protein sequence ID" value="RNG11792.1"/>
    <property type="molecule type" value="Genomic_DNA"/>
</dbReference>
<dbReference type="AlphaFoldDB" id="A0A3M8V2D4"/>
<gene>
    <name evidence="8" type="ORF">EEJ42_32760</name>
</gene>
<dbReference type="PROSITE" id="PS00012">
    <property type="entry name" value="PHOSPHOPANTETHEINE"/>
    <property type="match status" value="1"/>
</dbReference>
<dbReference type="InterPro" id="IPR049900">
    <property type="entry name" value="PKS_mFAS_DH"/>
</dbReference>
<dbReference type="Gene3D" id="3.10.129.110">
    <property type="entry name" value="Polyketide synthase dehydratase"/>
    <property type="match status" value="1"/>
</dbReference>
<evidence type="ECO:0000259" key="6">
    <source>
        <dbReference type="PROSITE" id="PS50075"/>
    </source>
</evidence>
<dbReference type="InterPro" id="IPR057326">
    <property type="entry name" value="KR_dom"/>
</dbReference>
<dbReference type="Gene3D" id="1.10.1200.10">
    <property type="entry name" value="ACP-like"/>
    <property type="match status" value="1"/>
</dbReference>
<dbReference type="InterPro" id="IPR036291">
    <property type="entry name" value="NAD(P)-bd_dom_sf"/>
</dbReference>
<dbReference type="SMART" id="SM00826">
    <property type="entry name" value="PKS_DH"/>
    <property type="match status" value="1"/>
</dbReference>
<dbReference type="RefSeq" id="WP_123105591.1">
    <property type="nucleotide sequence ID" value="NZ_RIBZ01000557.1"/>
</dbReference>
<dbReference type="InterPro" id="IPR009081">
    <property type="entry name" value="PP-bd_ACP"/>
</dbReference>
<name>A0A3M8V2D4_9ACTN</name>
<dbReference type="InterPro" id="IPR049552">
    <property type="entry name" value="PKS_DH_N"/>
</dbReference>
<dbReference type="InterPro" id="IPR020806">
    <property type="entry name" value="PKS_PP-bd"/>
</dbReference>
<feature type="domain" description="Carrier" evidence="6">
    <location>
        <begin position="776"/>
        <end position="858"/>
    </location>
</feature>
<evidence type="ECO:0000256" key="5">
    <source>
        <dbReference type="PROSITE-ProRule" id="PRU01363"/>
    </source>
</evidence>
<accession>A0A3M8V2D4</accession>
<comment type="caution">
    <text evidence="8">The sequence shown here is derived from an EMBL/GenBank/DDBJ whole genome shotgun (WGS) entry which is preliminary data.</text>
</comment>
<keyword evidence="4" id="KW-0511">Multifunctional enzyme</keyword>
<evidence type="ECO:0000256" key="1">
    <source>
        <dbReference type="ARBA" id="ARBA00022450"/>
    </source>
</evidence>
<feature type="active site" description="Proton acceptor; for dehydratase activity" evidence="5">
    <location>
        <position position="78"/>
    </location>
</feature>
<keyword evidence="3" id="KW-0808">Transferase</keyword>
<evidence type="ECO:0000259" key="7">
    <source>
        <dbReference type="PROSITE" id="PS52019"/>
    </source>
</evidence>
<dbReference type="Gene3D" id="3.40.50.720">
    <property type="entry name" value="NAD(P)-binding Rossmann-like Domain"/>
    <property type="match status" value="1"/>
</dbReference>
<dbReference type="InterPro" id="IPR036736">
    <property type="entry name" value="ACP-like_sf"/>
</dbReference>
<dbReference type="InterPro" id="IPR042104">
    <property type="entry name" value="PKS_dehydratase_sf"/>
</dbReference>
<feature type="active site" description="Proton donor; for dehydratase activity" evidence="5">
    <location>
        <position position="240"/>
    </location>
</feature>
<dbReference type="CDD" id="cd08952">
    <property type="entry name" value="KR_1_SDR_x"/>
    <property type="match status" value="1"/>
</dbReference>
<dbReference type="InterPro" id="IPR006162">
    <property type="entry name" value="Ppantetheine_attach_site"/>
</dbReference>
<dbReference type="GO" id="GO:0017000">
    <property type="term" value="P:antibiotic biosynthetic process"/>
    <property type="evidence" value="ECO:0007669"/>
    <property type="project" value="UniProtKB-ARBA"/>
</dbReference>
<dbReference type="SUPFAM" id="SSF51735">
    <property type="entry name" value="NAD(P)-binding Rossmann-fold domains"/>
    <property type="match status" value="2"/>
</dbReference>
<dbReference type="GO" id="GO:0004312">
    <property type="term" value="F:fatty acid synthase activity"/>
    <property type="evidence" value="ECO:0007669"/>
    <property type="project" value="TreeGrafter"/>
</dbReference>
<reference evidence="8 9" key="1">
    <citation type="submission" date="2018-11" db="EMBL/GenBank/DDBJ databases">
        <title>The Potential of Streptomyces as Biocontrol Agents against the Tomato grey mould, Botrytis cinerea (Gray mold) Frontiers in Microbiology.</title>
        <authorList>
            <person name="Li D."/>
        </authorList>
    </citation>
    <scope>NUCLEOTIDE SEQUENCE [LARGE SCALE GENOMIC DNA]</scope>
    <source>
        <strain evidence="8 9">NEAU-LD23</strain>
    </source>
</reference>
<dbReference type="SMART" id="SM00823">
    <property type="entry name" value="PKS_PP"/>
    <property type="match status" value="1"/>
</dbReference>
<dbReference type="PANTHER" id="PTHR43775:SF51">
    <property type="entry name" value="INACTIVE PHENOLPHTHIOCEROL SYNTHESIS POLYKETIDE SYNTHASE TYPE I PKS1-RELATED"/>
    <property type="match status" value="1"/>
</dbReference>
<evidence type="ECO:0000256" key="3">
    <source>
        <dbReference type="ARBA" id="ARBA00022679"/>
    </source>
</evidence>
<dbReference type="Pfam" id="PF21089">
    <property type="entry name" value="PKS_DH_N"/>
    <property type="match status" value="1"/>
</dbReference>
<dbReference type="Pfam" id="PF00550">
    <property type="entry name" value="PP-binding"/>
    <property type="match status" value="1"/>
</dbReference>
<organism evidence="8 9">
    <name type="scientific">Streptomyces botrytidirepellens</name>
    <dbReference type="NCBI Taxonomy" id="2486417"/>
    <lineage>
        <taxon>Bacteria</taxon>
        <taxon>Bacillati</taxon>
        <taxon>Actinomycetota</taxon>
        <taxon>Actinomycetes</taxon>
        <taxon>Kitasatosporales</taxon>
        <taxon>Streptomycetaceae</taxon>
        <taxon>Streptomyces</taxon>
    </lineage>
</organism>
<dbReference type="PANTHER" id="PTHR43775">
    <property type="entry name" value="FATTY ACID SYNTHASE"/>
    <property type="match status" value="1"/>
</dbReference>
<evidence type="ECO:0000313" key="8">
    <source>
        <dbReference type="EMBL" id="RNG11792.1"/>
    </source>
</evidence>
<dbReference type="GO" id="GO:0031177">
    <property type="term" value="F:phosphopantetheine binding"/>
    <property type="evidence" value="ECO:0007669"/>
    <property type="project" value="InterPro"/>
</dbReference>
<keyword evidence="1" id="KW-0596">Phosphopantetheine</keyword>
<keyword evidence="9" id="KW-1185">Reference proteome</keyword>
<keyword evidence="2" id="KW-0597">Phosphoprotein</keyword>
<dbReference type="SMART" id="SM01294">
    <property type="entry name" value="PKS_PP_betabranch"/>
    <property type="match status" value="1"/>
</dbReference>
<dbReference type="InterPro" id="IPR049551">
    <property type="entry name" value="PKS_DH_C"/>
</dbReference>
<evidence type="ECO:0000313" key="9">
    <source>
        <dbReference type="Proteomes" id="UP000275401"/>
    </source>
</evidence>
<protein>
    <submittedName>
        <fullName evidence="8">SDR family NAD(P)-dependent oxidoreductase</fullName>
    </submittedName>
</protein>
<proteinExistence type="predicted"/>
<evidence type="ECO:0000256" key="2">
    <source>
        <dbReference type="ARBA" id="ARBA00022553"/>
    </source>
</evidence>
<dbReference type="Proteomes" id="UP000275401">
    <property type="component" value="Unassembled WGS sequence"/>
</dbReference>
<evidence type="ECO:0000256" key="4">
    <source>
        <dbReference type="ARBA" id="ARBA00023268"/>
    </source>
</evidence>
<dbReference type="InterPro" id="IPR050091">
    <property type="entry name" value="PKS_NRPS_Biosynth_Enz"/>
</dbReference>
<feature type="region of interest" description="N-terminal hotdog fold" evidence="5">
    <location>
        <begin position="46"/>
        <end position="165"/>
    </location>
</feature>
<dbReference type="PROSITE" id="PS52019">
    <property type="entry name" value="PKS_MFAS_DH"/>
    <property type="match status" value="1"/>
</dbReference>
<dbReference type="GO" id="GO:0006633">
    <property type="term" value="P:fatty acid biosynthetic process"/>
    <property type="evidence" value="ECO:0007669"/>
    <property type="project" value="TreeGrafter"/>
</dbReference>
<dbReference type="SUPFAM" id="SSF47336">
    <property type="entry name" value="ACP-like"/>
    <property type="match status" value="1"/>
</dbReference>
<dbReference type="InterPro" id="IPR013968">
    <property type="entry name" value="PKS_KR"/>
</dbReference>
<dbReference type="FunFam" id="1.10.1200.10:FF:000007">
    <property type="entry name" value="Probable polyketide synthase pks17"/>
    <property type="match status" value="1"/>
</dbReference>
<dbReference type="Gene3D" id="3.30.70.3290">
    <property type="match status" value="1"/>
</dbReference>
<sequence length="938" mass="97900">APDWAAVLGTGRPVPLPTYAFQHQSYWLTAPPAPESEGTGSDPLKHPMLSARTDLPGSGGVVLSGRLSTANNPWLSDHKVMGTLLLPGTGFVELALEAARVVGAESVAELVLRAPLVFPGGKPRDLQVWIGPEDTERELRIRSRGAGGDWTLHATGVLGPRRTTEFAPAADWAVGAWPPAGTTAVPVGALYSDLAERGYDYGPVFRAVTGVWADGDELFAEVVLPAGQPTTFGAHPALLDASLHALLVAGRTYDPQEVKLPFSFAGVSLLSSGADRLRVRLNTADGQISVLAADPAGNVVVIMDSLTVRPVERAQLESAQTTDPTVGRYEVAWERVDPAAGPATVPGTWLLLGDERAELSALFENVVGLGTWDPSVSPDGVLVLAGAADTLLTALRESADIDAPVWCVTSGAVGVGTADPAADVDAGGVWGLGRVAALEQPKRWRGLIDVPSGLDAADRAVLTSVLSGEAGGSGEPLGGAEDQLAVRDGKLWARRIVPVMGGTAREWAPSGTVLITGGTGGLGGHVARHLAARRVSRLVLVSRRGTEAQGSRELLAELTAAGASVDIVAADVTDRSAMAALVSSLDAEGTPVRTVVHAAGVVSDAPIADTGTDDLHDGMAAKVRGALILDELLPDLDDFIVFSSISGIWGAAGQAAYAAGNACLDTLARRRRESGRTATAVAWGPWSGGGMVEEHLERELRRRGLTPLTVPAALKALDGVAGTGTDSVVVDVDWSRFLPAFTASRPSPLLAGFEEATERPAAAGRGTPLAQRLAALPEEERHALLVDVVRGHIGEVIKHPDPLRIDPDRALTELGFDSLMSVELRNKLADYSTSRLPVALVFDHPTPHALAGYLRTVIDLDEGPGNDGPVLEDFGRLEAKALSVLTDTETRVALATRLSSLLDRLAELDARPVSATSDLTGASADELMRFIDSELGNS</sequence>
<dbReference type="InterPro" id="IPR020807">
    <property type="entry name" value="PKS_DH"/>
</dbReference>
<feature type="region of interest" description="C-terminal hotdog fold" evidence="5">
    <location>
        <begin position="182"/>
        <end position="317"/>
    </location>
</feature>
<feature type="non-terminal residue" evidence="8">
    <location>
        <position position="1"/>
    </location>
</feature>
<dbReference type="Pfam" id="PF08659">
    <property type="entry name" value="KR"/>
    <property type="match status" value="1"/>
</dbReference>
<dbReference type="PROSITE" id="PS50075">
    <property type="entry name" value="CARRIER"/>
    <property type="match status" value="1"/>
</dbReference>
<dbReference type="Pfam" id="PF14765">
    <property type="entry name" value="PS-DH"/>
    <property type="match status" value="1"/>
</dbReference>